<dbReference type="Pfam" id="PF00041">
    <property type="entry name" value="fn3"/>
    <property type="match status" value="1"/>
</dbReference>
<name>A0A6P3W5Z9_CLUHA</name>
<dbReference type="InterPro" id="IPR007110">
    <property type="entry name" value="Ig-like_dom"/>
</dbReference>
<evidence type="ECO:0000259" key="6">
    <source>
        <dbReference type="PROSITE" id="PS50835"/>
    </source>
</evidence>
<feature type="domain" description="Fibronectin type-III" evidence="7">
    <location>
        <begin position="222"/>
        <end position="322"/>
    </location>
</feature>
<keyword evidence="3" id="KW-0677">Repeat</keyword>
<dbReference type="RefSeq" id="XP_012690716.2">
    <property type="nucleotide sequence ID" value="XM_012835262.3"/>
</dbReference>
<evidence type="ECO:0000256" key="4">
    <source>
        <dbReference type="ARBA" id="ARBA00023180"/>
    </source>
</evidence>
<evidence type="ECO:0000313" key="9">
    <source>
        <dbReference type="RefSeq" id="XP_012690716.2"/>
    </source>
</evidence>
<protein>
    <submittedName>
        <fullName evidence="9">Interleukin-27 subunit beta</fullName>
    </submittedName>
</protein>
<proteinExistence type="inferred from homology"/>
<accession>A0A6P3W5Z9</accession>
<evidence type="ECO:0000256" key="5">
    <source>
        <dbReference type="ARBA" id="ARBA00023319"/>
    </source>
</evidence>
<evidence type="ECO:0000256" key="2">
    <source>
        <dbReference type="ARBA" id="ARBA00022729"/>
    </source>
</evidence>
<organism evidence="8 9">
    <name type="scientific">Clupea harengus</name>
    <name type="common">Atlantic herring</name>
    <dbReference type="NCBI Taxonomy" id="7950"/>
    <lineage>
        <taxon>Eukaryota</taxon>
        <taxon>Metazoa</taxon>
        <taxon>Chordata</taxon>
        <taxon>Craniata</taxon>
        <taxon>Vertebrata</taxon>
        <taxon>Euteleostomi</taxon>
        <taxon>Actinopterygii</taxon>
        <taxon>Neopterygii</taxon>
        <taxon>Teleostei</taxon>
        <taxon>Clupei</taxon>
        <taxon>Clupeiformes</taxon>
        <taxon>Clupeoidei</taxon>
        <taxon>Clupeidae</taxon>
        <taxon>Clupea</taxon>
    </lineage>
</organism>
<dbReference type="PANTHER" id="PTHR48483:SF2">
    <property type="entry name" value="INTERLEUKIN-27 SUBUNIT BETA"/>
    <property type="match status" value="1"/>
</dbReference>
<dbReference type="SUPFAM" id="SSF48726">
    <property type="entry name" value="Immunoglobulin"/>
    <property type="match status" value="1"/>
</dbReference>
<keyword evidence="5" id="KW-0393">Immunoglobulin domain</keyword>
<dbReference type="PANTHER" id="PTHR48483">
    <property type="entry name" value="INTERLEUKIN-27 SUBUNIT BETA"/>
    <property type="match status" value="1"/>
</dbReference>
<evidence type="ECO:0000256" key="3">
    <source>
        <dbReference type="ARBA" id="ARBA00022737"/>
    </source>
</evidence>
<reference evidence="9" key="1">
    <citation type="submission" date="2025-08" db="UniProtKB">
        <authorList>
            <consortium name="RefSeq"/>
        </authorList>
    </citation>
    <scope>IDENTIFICATION</scope>
</reference>
<dbReference type="GO" id="GO:0004896">
    <property type="term" value="F:cytokine receptor activity"/>
    <property type="evidence" value="ECO:0007669"/>
    <property type="project" value="InterPro"/>
</dbReference>
<dbReference type="GO" id="GO:0016020">
    <property type="term" value="C:membrane"/>
    <property type="evidence" value="ECO:0007669"/>
    <property type="project" value="InterPro"/>
</dbReference>
<dbReference type="Proteomes" id="UP000515152">
    <property type="component" value="Chromosome 22"/>
</dbReference>
<dbReference type="InterPro" id="IPR056621">
    <property type="entry name" value="FN3_IL27B_N"/>
</dbReference>
<dbReference type="AlphaFoldDB" id="A0A6P3W5Z9"/>
<gene>
    <name evidence="9" type="primary">ebi3</name>
</gene>
<keyword evidence="8" id="KW-1185">Reference proteome</keyword>
<dbReference type="SMART" id="SM00060">
    <property type="entry name" value="FN3"/>
    <property type="match status" value="2"/>
</dbReference>
<dbReference type="InterPro" id="IPR003530">
    <property type="entry name" value="Hematopoietin_rcpt_L_F3_CS"/>
</dbReference>
<dbReference type="SMART" id="SM00408">
    <property type="entry name" value="IGc2"/>
    <property type="match status" value="1"/>
</dbReference>
<dbReference type="OrthoDB" id="6381660at2759"/>
<feature type="domain" description="Ig-like" evidence="6">
    <location>
        <begin position="39"/>
        <end position="99"/>
    </location>
</feature>
<dbReference type="Pfam" id="PF24031">
    <property type="entry name" value="FN3_IL27B_N"/>
    <property type="match status" value="1"/>
</dbReference>
<evidence type="ECO:0000313" key="8">
    <source>
        <dbReference type="Proteomes" id="UP000515152"/>
    </source>
</evidence>
<dbReference type="InterPro" id="IPR013783">
    <property type="entry name" value="Ig-like_fold"/>
</dbReference>
<dbReference type="PROSITE" id="PS50853">
    <property type="entry name" value="FN3"/>
    <property type="match status" value="1"/>
</dbReference>
<keyword evidence="2" id="KW-0732">Signal</keyword>
<evidence type="ECO:0000256" key="1">
    <source>
        <dbReference type="ARBA" id="ARBA00010890"/>
    </source>
</evidence>
<dbReference type="Gene3D" id="2.60.40.10">
    <property type="entry name" value="Immunoglobulins"/>
    <property type="match status" value="3"/>
</dbReference>
<dbReference type="CDD" id="cd00063">
    <property type="entry name" value="FN3"/>
    <property type="match status" value="1"/>
</dbReference>
<dbReference type="InterPro" id="IPR036179">
    <property type="entry name" value="Ig-like_dom_sf"/>
</dbReference>
<keyword evidence="4" id="KW-0325">Glycoprotein</keyword>
<dbReference type="PROSITE" id="PS50835">
    <property type="entry name" value="IG_LIKE"/>
    <property type="match status" value="1"/>
</dbReference>
<comment type="similarity">
    <text evidence="1">Belongs to the type I cytokine receptor family. Type 3 subfamily.</text>
</comment>
<dbReference type="SMART" id="SM00409">
    <property type="entry name" value="IG"/>
    <property type="match status" value="1"/>
</dbReference>
<evidence type="ECO:0000259" key="7">
    <source>
        <dbReference type="PROSITE" id="PS50853"/>
    </source>
</evidence>
<dbReference type="GeneID" id="105907024"/>
<dbReference type="KEGG" id="char:105907024"/>
<dbReference type="InterPro" id="IPR003599">
    <property type="entry name" value="Ig_sub"/>
</dbReference>
<sequence>MQMSSPMFKHNMCCLRYTYAYISLFILSAGLCQDSSTQPPKDRLIRDVYVAVGSEVKVLCDGAADGEQVEWRQTGSLVVSGSLLHLNSTRLEDRGVYTCHSLSGRDDILQIDLKPGYPPSPPDISCWVASYPLKALCSWSQMSQMTNTYLPTQYITTYRDGVSGTIYPCHIVPTSPDTLCEMKTLQVLASRPYIINITAINALGSATKLMSFDLEENVRPDPPVNVRVVASQGRRVLVKWSHPPSWPDPLLFPLKYKVRYYWGSTREPRHTVEVESYDSLMIALDNLKVGRTYHFQVSAHELLDSGTGSAWSEPVSANVLRR</sequence>
<dbReference type="InterPro" id="IPR003961">
    <property type="entry name" value="FN3_dom"/>
</dbReference>
<dbReference type="InterPro" id="IPR036116">
    <property type="entry name" value="FN3_sf"/>
</dbReference>
<dbReference type="PROSITE" id="PS01354">
    <property type="entry name" value="HEMATOPO_REC_L_F3"/>
    <property type="match status" value="1"/>
</dbReference>
<dbReference type="CTD" id="10148"/>
<dbReference type="SUPFAM" id="SSF49265">
    <property type="entry name" value="Fibronectin type III"/>
    <property type="match status" value="2"/>
</dbReference>
<dbReference type="InterPro" id="IPR053073">
    <property type="entry name" value="IL11/IL27_subunit_beta"/>
</dbReference>
<dbReference type="InterPro" id="IPR003598">
    <property type="entry name" value="Ig_sub2"/>
</dbReference>